<dbReference type="InterPro" id="IPR036291">
    <property type="entry name" value="NAD(P)-bd_dom_sf"/>
</dbReference>
<keyword evidence="4" id="KW-1185">Reference proteome</keyword>
<dbReference type="Gene3D" id="3.40.50.720">
    <property type="entry name" value="NAD(P)-binding Rossmann-like Domain"/>
    <property type="match status" value="1"/>
</dbReference>
<comment type="similarity">
    <text evidence="1">Belongs to the short-chain dehydrogenases/reductases (SDR) family.</text>
</comment>
<dbReference type="Pfam" id="PF00106">
    <property type="entry name" value="adh_short"/>
    <property type="match status" value="1"/>
</dbReference>
<dbReference type="PANTHER" id="PTHR44196">
    <property type="entry name" value="DEHYDROGENASE/REDUCTASE SDR FAMILY MEMBER 7B"/>
    <property type="match status" value="1"/>
</dbReference>
<dbReference type="InterPro" id="IPR002347">
    <property type="entry name" value="SDR_fam"/>
</dbReference>
<name>A0ABW9QWE3_9ACTN</name>
<evidence type="ECO:0000313" key="3">
    <source>
        <dbReference type="EMBL" id="MST33994.1"/>
    </source>
</evidence>
<gene>
    <name evidence="3" type="ORF">GHK86_14855</name>
</gene>
<dbReference type="Proteomes" id="UP000437736">
    <property type="component" value="Unassembled WGS sequence"/>
</dbReference>
<evidence type="ECO:0000256" key="1">
    <source>
        <dbReference type="ARBA" id="ARBA00006484"/>
    </source>
</evidence>
<accession>A0ABW9QWE3</accession>
<reference evidence="3 4" key="1">
    <citation type="submission" date="2019-11" db="EMBL/GenBank/DDBJ databases">
        <title>Acidiferrimicrobium australis gen. nov., sp. nov., an acidophilic and obligately heterotrophic, member of the Actinobacteria that catalyses dissimilatory oxido- reduction of iron isolated from metal-rich acidic water in Chile.</title>
        <authorList>
            <person name="Gonzalez D."/>
            <person name="Huber K."/>
            <person name="Hedrich S."/>
            <person name="Rojas-Villalobos C."/>
            <person name="Quatrini R."/>
            <person name="Dinamarca M.A."/>
            <person name="Schwarz A."/>
            <person name="Canales C."/>
            <person name="Nancucheo I."/>
        </authorList>
    </citation>
    <scope>NUCLEOTIDE SEQUENCE [LARGE SCALE GENOMIC DNA]</scope>
    <source>
        <strain evidence="3 4">USS-CCA1</strain>
    </source>
</reference>
<dbReference type="SUPFAM" id="SSF51735">
    <property type="entry name" value="NAD(P)-binding Rossmann-fold domains"/>
    <property type="match status" value="1"/>
</dbReference>
<proteinExistence type="inferred from homology"/>
<keyword evidence="2" id="KW-0560">Oxidoreductase</keyword>
<sequence>MRLDGARVLLTGATGGIGRALADAFHAAGAELVVSGRRGAPLEELAAPVGARVVVADLA</sequence>
<dbReference type="PANTHER" id="PTHR44196:SF1">
    <property type="entry name" value="DEHYDROGENASE_REDUCTASE SDR FAMILY MEMBER 7B"/>
    <property type="match status" value="1"/>
</dbReference>
<dbReference type="EMBL" id="WJHE01000801">
    <property type="protein sequence ID" value="MST33994.1"/>
    <property type="molecule type" value="Genomic_DNA"/>
</dbReference>
<comment type="caution">
    <text evidence="3">The sequence shown here is derived from an EMBL/GenBank/DDBJ whole genome shotgun (WGS) entry which is preliminary data.</text>
</comment>
<protein>
    <submittedName>
        <fullName evidence="3">SDR family NAD(P)-dependent oxidoreductase</fullName>
    </submittedName>
</protein>
<organism evidence="3 4">
    <name type="scientific">Acidiferrimicrobium australe</name>
    <dbReference type="NCBI Taxonomy" id="2664430"/>
    <lineage>
        <taxon>Bacteria</taxon>
        <taxon>Bacillati</taxon>
        <taxon>Actinomycetota</taxon>
        <taxon>Acidimicrobiia</taxon>
        <taxon>Acidimicrobiales</taxon>
        <taxon>Acidimicrobiaceae</taxon>
        <taxon>Acidiferrimicrobium</taxon>
    </lineage>
</organism>
<feature type="non-terminal residue" evidence="3">
    <location>
        <position position="59"/>
    </location>
</feature>
<evidence type="ECO:0000256" key="2">
    <source>
        <dbReference type="ARBA" id="ARBA00023002"/>
    </source>
</evidence>
<evidence type="ECO:0000313" key="4">
    <source>
        <dbReference type="Proteomes" id="UP000437736"/>
    </source>
</evidence>